<dbReference type="AlphaFoldDB" id="A0A177A5K2"/>
<organism evidence="1">
    <name type="scientific">Pseudogymnoascus destructans</name>
    <dbReference type="NCBI Taxonomy" id="655981"/>
    <lineage>
        <taxon>Eukaryota</taxon>
        <taxon>Fungi</taxon>
        <taxon>Dikarya</taxon>
        <taxon>Ascomycota</taxon>
        <taxon>Pezizomycotina</taxon>
        <taxon>Leotiomycetes</taxon>
        <taxon>Thelebolales</taxon>
        <taxon>Thelebolaceae</taxon>
        <taxon>Pseudogymnoascus</taxon>
    </lineage>
</organism>
<protein>
    <submittedName>
        <fullName evidence="1">Uncharacterized protein</fullName>
    </submittedName>
</protein>
<dbReference type="Proteomes" id="UP000077154">
    <property type="component" value="Unassembled WGS sequence"/>
</dbReference>
<dbReference type="EMBL" id="KV441400">
    <property type="protein sequence ID" value="OAF57505.1"/>
    <property type="molecule type" value="Genomic_DNA"/>
</dbReference>
<dbReference type="SUPFAM" id="SSF53474">
    <property type="entry name" value="alpha/beta-Hydrolases"/>
    <property type="match status" value="1"/>
</dbReference>
<dbReference type="InterPro" id="IPR029058">
    <property type="entry name" value="AB_hydrolase_fold"/>
</dbReference>
<dbReference type="eggNOG" id="KOG4389">
    <property type="taxonomic scope" value="Eukaryota"/>
</dbReference>
<sequence length="236" mass="27145">MSYSSPALSYLPRPDGVVLADSPDRLAKDGLYHAVPIIIGSQEDEGTVFSFNQRNISTTLHLKDYLVDYFEQASSSDIDLLLKYYPDDQRLGSPFNTGFKNTLYNQYKRLAAILGDITFALTRRLAAELMTEANPEVPVWSYLDSSKTIVPYLGTSHGTARFLVSEKQLGDYYLNFLYNKDPNVDSRLNFWPKWAGKKRPILKIQSDSFFPRVIIHDNFRSEQYEYIRDNTETFSF</sequence>
<dbReference type="GeneID" id="36287892"/>
<reference evidence="1" key="1">
    <citation type="submission" date="2016-03" db="EMBL/GenBank/DDBJ databases">
        <title>Updated assembly of Pseudogymnoascus destructans, the fungus causing white-nose syndrome of bats.</title>
        <authorList>
            <person name="Palmer J.M."/>
            <person name="Drees K.P."/>
            <person name="Foster J.T."/>
            <person name="Lindner D.L."/>
        </authorList>
    </citation>
    <scope>NUCLEOTIDE SEQUENCE [LARGE SCALE GENOMIC DNA]</scope>
    <source>
        <strain evidence="1">20631-21</strain>
    </source>
</reference>
<dbReference type="RefSeq" id="XP_024322794.1">
    <property type="nucleotide sequence ID" value="XM_024468450.1"/>
</dbReference>
<dbReference type="Gene3D" id="3.40.50.1820">
    <property type="entry name" value="alpha/beta hydrolase"/>
    <property type="match status" value="1"/>
</dbReference>
<accession>A0A177A5K2</accession>
<name>A0A177A5K2_9PEZI</name>
<dbReference type="OrthoDB" id="408631at2759"/>
<dbReference type="InterPro" id="IPR050309">
    <property type="entry name" value="Type-B_Carboxylest/Lipase"/>
</dbReference>
<proteinExistence type="predicted"/>
<dbReference type="VEuPathDB" id="FungiDB:GMDG_06000"/>
<evidence type="ECO:0000313" key="1">
    <source>
        <dbReference type="EMBL" id="OAF57505.1"/>
    </source>
</evidence>
<gene>
    <name evidence="1" type="ORF">VC83_04822</name>
</gene>
<dbReference type="PANTHER" id="PTHR11559">
    <property type="entry name" value="CARBOXYLESTERASE"/>
    <property type="match status" value="1"/>
</dbReference>